<sequence>MIKFYFHPTPNPMKIALMLEETGLDYTLVPVDTFKGEQHAPEFLKINPNAKVPAIDDDGTIVFDSNAILLYLAEKSGQLLGKPEERGELLSWLMFVATGLGPFSGQAVHFQHMAPEELPYAVNRYRKEVQRHYRILDNRLAERQYLINDSYSIADIAAWGWIDRAGRVLGENELAQYPNLKRWFDEVNSRPAVARARQVGQDHSFKTTADEETLRALLPQNY</sequence>
<dbReference type="InterPro" id="IPR040079">
    <property type="entry name" value="Glutathione_S-Trfase"/>
</dbReference>
<evidence type="ECO:0000256" key="2">
    <source>
        <dbReference type="ARBA" id="ARBA00022679"/>
    </source>
</evidence>
<dbReference type="PANTHER" id="PTHR44051:SF19">
    <property type="entry name" value="DISULFIDE-BOND OXIDOREDUCTASE YFCG"/>
    <property type="match status" value="1"/>
</dbReference>
<evidence type="ECO:0000256" key="3">
    <source>
        <dbReference type="RuleBase" id="RU003494"/>
    </source>
</evidence>
<evidence type="ECO:0000256" key="1">
    <source>
        <dbReference type="ARBA" id="ARBA00007409"/>
    </source>
</evidence>
<evidence type="ECO:0000259" key="4">
    <source>
        <dbReference type="PROSITE" id="PS50404"/>
    </source>
</evidence>
<dbReference type="Proteomes" id="UP000565262">
    <property type="component" value="Unassembled WGS sequence"/>
</dbReference>
<dbReference type="Gene3D" id="1.20.1050.10">
    <property type="match status" value="1"/>
</dbReference>
<name>A0A839IKU2_9GAMM</name>
<dbReference type="CDD" id="cd03048">
    <property type="entry name" value="GST_N_Ure2p_like"/>
    <property type="match status" value="1"/>
</dbReference>
<dbReference type="SFLD" id="SFLDG00358">
    <property type="entry name" value="Main_(cytGST)"/>
    <property type="match status" value="1"/>
</dbReference>
<feature type="domain" description="GST N-terminal" evidence="4">
    <location>
        <begin position="1"/>
        <end position="80"/>
    </location>
</feature>
<dbReference type="AlphaFoldDB" id="A0A839IKU2"/>
<dbReference type="SFLD" id="SFLDG01150">
    <property type="entry name" value="Main.1:_Beta-like"/>
    <property type="match status" value="1"/>
</dbReference>
<comment type="similarity">
    <text evidence="1 3">Belongs to the GST superfamily.</text>
</comment>
<dbReference type="SUPFAM" id="SSF47616">
    <property type="entry name" value="GST C-terminal domain-like"/>
    <property type="match status" value="1"/>
</dbReference>
<dbReference type="SFLD" id="SFLDG01151">
    <property type="entry name" value="Main.2:_Nu-like"/>
    <property type="match status" value="1"/>
</dbReference>
<evidence type="ECO:0000313" key="7">
    <source>
        <dbReference type="Proteomes" id="UP000565262"/>
    </source>
</evidence>
<dbReference type="Pfam" id="PF00043">
    <property type="entry name" value="GST_C"/>
    <property type="match status" value="1"/>
</dbReference>
<dbReference type="InterPro" id="IPR004045">
    <property type="entry name" value="Glutathione_S-Trfase_N"/>
</dbReference>
<dbReference type="SUPFAM" id="SSF52833">
    <property type="entry name" value="Thioredoxin-like"/>
    <property type="match status" value="1"/>
</dbReference>
<dbReference type="InterPro" id="IPR036282">
    <property type="entry name" value="Glutathione-S-Trfase_C_sf"/>
</dbReference>
<dbReference type="GO" id="GO:0016740">
    <property type="term" value="F:transferase activity"/>
    <property type="evidence" value="ECO:0007669"/>
    <property type="project" value="UniProtKB-KW"/>
</dbReference>
<accession>A0A839IKU2</accession>
<gene>
    <name evidence="6" type="ORF">H4O21_00600</name>
</gene>
<dbReference type="Pfam" id="PF02798">
    <property type="entry name" value="GST_N"/>
    <property type="match status" value="1"/>
</dbReference>
<protein>
    <submittedName>
        <fullName evidence="6">Glutathione S-transferase N-terminal domain-containing protein</fullName>
    </submittedName>
</protein>
<keyword evidence="7" id="KW-1185">Reference proteome</keyword>
<organism evidence="6 7">
    <name type="scientific">Oceanospirillum sediminis</name>
    <dbReference type="NCBI Taxonomy" id="2760088"/>
    <lineage>
        <taxon>Bacteria</taxon>
        <taxon>Pseudomonadati</taxon>
        <taxon>Pseudomonadota</taxon>
        <taxon>Gammaproteobacteria</taxon>
        <taxon>Oceanospirillales</taxon>
        <taxon>Oceanospirillaceae</taxon>
        <taxon>Oceanospirillum</taxon>
    </lineage>
</organism>
<dbReference type="PROSITE" id="PS50405">
    <property type="entry name" value="GST_CTER"/>
    <property type="match status" value="1"/>
</dbReference>
<feature type="domain" description="GST C-terminal" evidence="5">
    <location>
        <begin position="82"/>
        <end position="209"/>
    </location>
</feature>
<dbReference type="RefSeq" id="WP_182806872.1">
    <property type="nucleotide sequence ID" value="NZ_JACJFM010000001.1"/>
</dbReference>
<dbReference type="FunFam" id="3.40.30.10:FF:000039">
    <property type="entry name" value="Glutathione S-transferase domain"/>
    <property type="match status" value="1"/>
</dbReference>
<evidence type="ECO:0000259" key="5">
    <source>
        <dbReference type="PROSITE" id="PS50405"/>
    </source>
</evidence>
<keyword evidence="2 6" id="KW-0808">Transferase</keyword>
<dbReference type="EMBL" id="JACJFM010000001">
    <property type="protein sequence ID" value="MBB1485117.1"/>
    <property type="molecule type" value="Genomic_DNA"/>
</dbReference>
<dbReference type="PANTHER" id="PTHR44051">
    <property type="entry name" value="GLUTATHIONE S-TRANSFERASE-RELATED"/>
    <property type="match status" value="1"/>
</dbReference>
<evidence type="ECO:0000313" key="6">
    <source>
        <dbReference type="EMBL" id="MBB1485117.1"/>
    </source>
</evidence>
<dbReference type="PROSITE" id="PS50404">
    <property type="entry name" value="GST_NTER"/>
    <property type="match status" value="1"/>
</dbReference>
<dbReference type="InterPro" id="IPR010987">
    <property type="entry name" value="Glutathione-S-Trfase_C-like"/>
</dbReference>
<dbReference type="InterPro" id="IPR036249">
    <property type="entry name" value="Thioredoxin-like_sf"/>
</dbReference>
<dbReference type="SFLD" id="SFLDS00019">
    <property type="entry name" value="Glutathione_Transferase_(cytos"/>
    <property type="match status" value="1"/>
</dbReference>
<dbReference type="Gene3D" id="3.40.30.10">
    <property type="entry name" value="Glutaredoxin"/>
    <property type="match status" value="1"/>
</dbReference>
<comment type="caution">
    <text evidence="6">The sequence shown here is derived from an EMBL/GenBank/DDBJ whole genome shotgun (WGS) entry which is preliminary data.</text>
</comment>
<proteinExistence type="inferred from homology"/>
<dbReference type="InterPro" id="IPR004046">
    <property type="entry name" value="GST_C"/>
</dbReference>
<reference evidence="6 7" key="1">
    <citation type="submission" date="2020-08" db="EMBL/GenBank/DDBJ databases">
        <title>Oceanospirillum sp. nov. isolated from marine sediment.</title>
        <authorList>
            <person name="Ji X."/>
        </authorList>
    </citation>
    <scope>NUCLEOTIDE SEQUENCE [LARGE SCALE GENOMIC DNA]</scope>
    <source>
        <strain evidence="6 7">D5</strain>
    </source>
</reference>